<accession>A0AAN0RL46</accession>
<keyword evidence="9" id="KW-0460">Magnesium</keyword>
<evidence type="ECO:0000313" key="12">
    <source>
        <dbReference type="Proteomes" id="UP000028680"/>
    </source>
</evidence>
<dbReference type="AlphaFoldDB" id="A0AAN0RL46"/>
<keyword evidence="5" id="KW-0819">tRNA processing</keyword>
<protein>
    <recommendedName>
        <fullName evidence="3">tRNA threonylcarbamoyladenosine biosynthesis protein TsaE</fullName>
    </recommendedName>
    <alternativeName>
        <fullName evidence="10">t(6)A37 threonylcarbamoyladenosine biosynthesis protein TsaE</fullName>
    </alternativeName>
</protein>
<dbReference type="GO" id="GO:0005737">
    <property type="term" value="C:cytoplasm"/>
    <property type="evidence" value="ECO:0007669"/>
    <property type="project" value="UniProtKB-SubCell"/>
</dbReference>
<reference evidence="11 12" key="1">
    <citation type="journal article" date="2014" name="ISME J.">
        <title>Adaptation of an abundant Roseobacter RCA organism to pelagic systems revealed by genomic and transcriptomic analyses.</title>
        <authorList>
            <person name="Voget S."/>
            <person name="Wemheuer B."/>
            <person name="Brinkhoff T."/>
            <person name="Vollmers J."/>
            <person name="Dietrich S."/>
            <person name="Giebel H.A."/>
            <person name="Beardsley C."/>
            <person name="Sardemann C."/>
            <person name="Bakenhus I."/>
            <person name="Billerbeck S."/>
            <person name="Daniel R."/>
            <person name="Simon M."/>
        </authorList>
    </citation>
    <scope>NUCLEOTIDE SEQUENCE [LARGE SCALE GENOMIC DNA]</scope>
    <source>
        <strain evidence="11 12">RCA23</strain>
    </source>
</reference>
<evidence type="ECO:0000313" key="11">
    <source>
        <dbReference type="EMBL" id="AII88187.1"/>
    </source>
</evidence>
<dbReference type="SUPFAM" id="SSF52540">
    <property type="entry name" value="P-loop containing nucleoside triphosphate hydrolases"/>
    <property type="match status" value="1"/>
</dbReference>
<evidence type="ECO:0000256" key="3">
    <source>
        <dbReference type="ARBA" id="ARBA00019010"/>
    </source>
</evidence>
<evidence type="ECO:0000256" key="7">
    <source>
        <dbReference type="ARBA" id="ARBA00022741"/>
    </source>
</evidence>
<dbReference type="EMBL" id="CP003984">
    <property type="protein sequence ID" value="AII88187.1"/>
    <property type="molecule type" value="Genomic_DNA"/>
</dbReference>
<evidence type="ECO:0000256" key="10">
    <source>
        <dbReference type="ARBA" id="ARBA00032441"/>
    </source>
</evidence>
<evidence type="ECO:0000256" key="5">
    <source>
        <dbReference type="ARBA" id="ARBA00022694"/>
    </source>
</evidence>
<evidence type="ECO:0000256" key="2">
    <source>
        <dbReference type="ARBA" id="ARBA00007599"/>
    </source>
</evidence>
<gene>
    <name evidence="11" type="ORF">RCA23_c26710</name>
</gene>
<dbReference type="Pfam" id="PF02367">
    <property type="entry name" value="TsaE"/>
    <property type="match status" value="1"/>
</dbReference>
<evidence type="ECO:0000256" key="1">
    <source>
        <dbReference type="ARBA" id="ARBA00004496"/>
    </source>
</evidence>
<dbReference type="GO" id="GO:0046872">
    <property type="term" value="F:metal ion binding"/>
    <property type="evidence" value="ECO:0007669"/>
    <property type="project" value="UniProtKB-KW"/>
</dbReference>
<proteinExistence type="inferred from homology"/>
<dbReference type="PANTHER" id="PTHR33540">
    <property type="entry name" value="TRNA THREONYLCARBAMOYLADENOSINE BIOSYNTHESIS PROTEIN TSAE"/>
    <property type="match status" value="1"/>
</dbReference>
<sequence length="172" mass="19063">MAPVCDLESAVPMPWRLTAKTEAMTAEIAVSLAELLGPGDVVLLQGGLAAGKTYFTRHLVQALGTQDDISSPTYTIANIYQTKRCDVLHVDAYRLSGAQEFYNLGLEEEIETAISIIEWGGRIEEAFDAYLRITFSAVPEQDGARVLEIAAMGQRAHRLLTQFQQRCSREWL</sequence>
<keyword evidence="6" id="KW-0479">Metal-binding</keyword>
<dbReference type="NCBIfam" id="TIGR00150">
    <property type="entry name" value="T6A_YjeE"/>
    <property type="match status" value="1"/>
</dbReference>
<organism evidence="11 12">
    <name type="scientific">Planktomarina temperata RCA23</name>
    <dbReference type="NCBI Taxonomy" id="666509"/>
    <lineage>
        <taxon>Bacteria</taxon>
        <taxon>Pseudomonadati</taxon>
        <taxon>Pseudomonadota</taxon>
        <taxon>Alphaproteobacteria</taxon>
        <taxon>Rhodobacterales</taxon>
        <taxon>Paracoccaceae</taxon>
        <taxon>Planktomarina</taxon>
    </lineage>
</organism>
<keyword evidence="12" id="KW-1185">Reference proteome</keyword>
<keyword evidence="7" id="KW-0547">Nucleotide-binding</keyword>
<dbReference type="InterPro" id="IPR027417">
    <property type="entry name" value="P-loop_NTPase"/>
</dbReference>
<dbReference type="KEGG" id="ptp:RCA23_c26710"/>
<dbReference type="GO" id="GO:0005524">
    <property type="term" value="F:ATP binding"/>
    <property type="evidence" value="ECO:0007669"/>
    <property type="project" value="UniProtKB-KW"/>
</dbReference>
<dbReference type="PANTHER" id="PTHR33540:SF2">
    <property type="entry name" value="TRNA THREONYLCARBAMOYLADENOSINE BIOSYNTHESIS PROTEIN TSAE"/>
    <property type="match status" value="1"/>
</dbReference>
<evidence type="ECO:0000256" key="8">
    <source>
        <dbReference type="ARBA" id="ARBA00022840"/>
    </source>
</evidence>
<dbReference type="InterPro" id="IPR003442">
    <property type="entry name" value="T6A_TsaE"/>
</dbReference>
<keyword evidence="4" id="KW-0963">Cytoplasm</keyword>
<keyword evidence="8" id="KW-0067">ATP-binding</keyword>
<dbReference type="GO" id="GO:0002949">
    <property type="term" value="P:tRNA threonylcarbamoyladenosine modification"/>
    <property type="evidence" value="ECO:0007669"/>
    <property type="project" value="InterPro"/>
</dbReference>
<dbReference type="Proteomes" id="UP000028680">
    <property type="component" value="Chromosome"/>
</dbReference>
<name>A0AAN0RL46_9RHOB</name>
<evidence type="ECO:0000256" key="9">
    <source>
        <dbReference type="ARBA" id="ARBA00022842"/>
    </source>
</evidence>
<evidence type="ECO:0000256" key="6">
    <source>
        <dbReference type="ARBA" id="ARBA00022723"/>
    </source>
</evidence>
<dbReference type="Gene3D" id="3.40.50.300">
    <property type="entry name" value="P-loop containing nucleotide triphosphate hydrolases"/>
    <property type="match status" value="1"/>
</dbReference>
<comment type="similarity">
    <text evidence="2">Belongs to the TsaE family.</text>
</comment>
<comment type="subcellular location">
    <subcellularLocation>
        <location evidence="1">Cytoplasm</location>
    </subcellularLocation>
</comment>
<evidence type="ECO:0000256" key="4">
    <source>
        <dbReference type="ARBA" id="ARBA00022490"/>
    </source>
</evidence>